<dbReference type="InterPro" id="IPR011051">
    <property type="entry name" value="RmlC_Cupin_sf"/>
</dbReference>
<organism evidence="1 2">
    <name type="scientific">Cupriavidus necator</name>
    <name type="common">Alcaligenes eutrophus</name>
    <name type="synonym">Ralstonia eutropha</name>
    <dbReference type="NCBI Taxonomy" id="106590"/>
    <lineage>
        <taxon>Bacteria</taxon>
        <taxon>Pseudomonadati</taxon>
        <taxon>Pseudomonadota</taxon>
        <taxon>Betaproteobacteria</taxon>
        <taxon>Burkholderiales</taxon>
        <taxon>Burkholderiaceae</taxon>
        <taxon>Cupriavidus</taxon>
    </lineage>
</organism>
<dbReference type="EMBL" id="QDHA01000097">
    <property type="protein sequence ID" value="RCJ04541.1"/>
    <property type="molecule type" value="Genomic_DNA"/>
</dbReference>
<dbReference type="InterPro" id="IPR014710">
    <property type="entry name" value="RmlC-like_jellyroll"/>
</dbReference>
<accession>A0A367P9K0</accession>
<evidence type="ECO:0008006" key="3">
    <source>
        <dbReference type="Google" id="ProtNLM"/>
    </source>
</evidence>
<name>A0A367P9K0_CUPNE</name>
<dbReference type="Gene3D" id="2.60.120.10">
    <property type="entry name" value="Jelly Rolls"/>
    <property type="match status" value="1"/>
</dbReference>
<dbReference type="Proteomes" id="UP000253501">
    <property type="component" value="Unassembled WGS sequence"/>
</dbReference>
<gene>
    <name evidence="1" type="ORF">DDK22_31475</name>
</gene>
<dbReference type="RefSeq" id="WP_114135331.1">
    <property type="nucleotide sequence ID" value="NZ_CP068434.1"/>
</dbReference>
<evidence type="ECO:0000313" key="1">
    <source>
        <dbReference type="EMBL" id="RCJ04541.1"/>
    </source>
</evidence>
<proteinExistence type="predicted"/>
<protein>
    <recommendedName>
        <fullName evidence="3">Cupin domain-containing protein</fullName>
    </recommendedName>
</protein>
<dbReference type="AlphaFoldDB" id="A0A367P9K0"/>
<comment type="caution">
    <text evidence="1">The sequence shown here is derived from an EMBL/GenBank/DDBJ whole genome shotgun (WGS) entry which is preliminary data.</text>
</comment>
<dbReference type="SUPFAM" id="SSF51182">
    <property type="entry name" value="RmlC-like cupins"/>
    <property type="match status" value="1"/>
</dbReference>
<evidence type="ECO:0000313" key="2">
    <source>
        <dbReference type="Proteomes" id="UP000253501"/>
    </source>
</evidence>
<sequence length="122" mass="12685">MTTKPNLAPEHCQRIGAEGSAGDASLTLPNATQGEAFDMSLHRLEQSQSLAAAQGEAGEEVGAVVNGTFRIDAAGETYVLSTGEGIIIPPREPRVWTCTSPQGTLYRVINRTSLDASAGDGA</sequence>
<reference evidence="1 2" key="1">
    <citation type="submission" date="2018-04" db="EMBL/GenBank/DDBJ databases">
        <title>Cupriavidus necator CR12 genome sequencing and assembly.</title>
        <authorList>
            <person name="Ben Fekih I."/>
            <person name="Mazhar H.S."/>
            <person name="Bello S.K."/>
            <person name="Rensing C."/>
        </authorList>
    </citation>
    <scope>NUCLEOTIDE SEQUENCE [LARGE SCALE GENOMIC DNA]</scope>
    <source>
        <strain evidence="1 2">CR12</strain>
    </source>
</reference>